<dbReference type="EMBL" id="CP129970">
    <property type="protein sequence ID" value="WKK85061.2"/>
    <property type="molecule type" value="Genomic_DNA"/>
</dbReference>
<dbReference type="RefSeq" id="WP_308356214.1">
    <property type="nucleotide sequence ID" value="NZ_CP129970.2"/>
</dbReference>
<dbReference type="Proteomes" id="UP001244443">
    <property type="component" value="Chromosome"/>
</dbReference>
<dbReference type="AlphaFoldDB" id="A0AA49GKQ0"/>
<name>A0AA49GKQ0_9BACT</name>
<gene>
    <name evidence="1" type="ORF">QYS48_24080</name>
</gene>
<dbReference type="PROSITE" id="PS51257">
    <property type="entry name" value="PROKAR_LIPOPROTEIN"/>
    <property type="match status" value="1"/>
</dbReference>
<evidence type="ECO:0000313" key="1">
    <source>
        <dbReference type="EMBL" id="WKK85061.2"/>
    </source>
</evidence>
<protein>
    <submittedName>
        <fullName evidence="1">Uncharacterized protein</fullName>
    </submittedName>
</protein>
<evidence type="ECO:0000313" key="2">
    <source>
        <dbReference type="Proteomes" id="UP001244443"/>
    </source>
</evidence>
<proteinExistence type="predicted"/>
<reference evidence="1" key="1">
    <citation type="submission" date="2023-08" db="EMBL/GenBank/DDBJ databases">
        <title>Comparative genomics and taxonomic characterization of three novel marine species of genus Marivirga.</title>
        <authorList>
            <person name="Muhammad N."/>
            <person name="Kim S.-G."/>
        </authorList>
    </citation>
    <scope>NUCLEOTIDE SEQUENCE [LARGE SCALE GENOMIC DNA]</scope>
    <source>
        <strain evidence="1">ABR2-2</strain>
    </source>
</reference>
<organism evidence="1 2">
    <name type="scientific">Marivirga arenosa</name>
    <dbReference type="NCBI Taxonomy" id="3059076"/>
    <lineage>
        <taxon>Bacteria</taxon>
        <taxon>Pseudomonadati</taxon>
        <taxon>Bacteroidota</taxon>
        <taxon>Cytophagia</taxon>
        <taxon>Cytophagales</taxon>
        <taxon>Marivirgaceae</taxon>
        <taxon>Marivirga</taxon>
    </lineage>
</organism>
<sequence length="194" mass="21254">MKQLFLIPIFLISLISCDAQIPDKEGQIAAAVQAAPPEKQEGATVYGFDSDGKKVLLREGTNEQICVADDPNKEGFSVACYHKDLQPFMKRGDELRAEGKERGEIFEIREKEAKAGTLKMPDHPSTLHVLSGVNASYNKETGEVENASLRYVVYIPFATAESTGLPTKPMVPGGAWIMDPGTHRAHIMITPVNK</sequence>
<accession>A0AA49GKQ0</accession>
<keyword evidence="2" id="KW-1185">Reference proteome</keyword>